<dbReference type="InterPro" id="IPR015797">
    <property type="entry name" value="NUDIX_hydrolase-like_dom_sf"/>
</dbReference>
<dbReference type="CDD" id="cd18873">
    <property type="entry name" value="NUDIX_NadM_like"/>
    <property type="match status" value="1"/>
</dbReference>
<dbReference type="AlphaFoldDB" id="A0A1H0RYN7"/>
<feature type="region of interest" description="Disordered" evidence="1">
    <location>
        <begin position="239"/>
        <end position="277"/>
    </location>
</feature>
<evidence type="ECO:0000256" key="1">
    <source>
        <dbReference type="SAM" id="MobiDB-lite"/>
    </source>
</evidence>
<dbReference type="PANTHER" id="PTHR43736">
    <property type="entry name" value="ADP-RIBOSE PYROPHOSPHATASE"/>
    <property type="match status" value="1"/>
</dbReference>
<dbReference type="InterPro" id="IPR054105">
    <property type="entry name" value="WHD_NrtR"/>
</dbReference>
<dbReference type="STRING" id="405564.SAMN04487905_103286"/>
<dbReference type="InterPro" id="IPR036388">
    <property type="entry name" value="WH-like_DNA-bd_sf"/>
</dbReference>
<dbReference type="Pfam" id="PF21906">
    <property type="entry name" value="WHD_NrtR"/>
    <property type="match status" value="1"/>
</dbReference>
<evidence type="ECO:0000313" key="3">
    <source>
        <dbReference type="EMBL" id="SDP34497.1"/>
    </source>
</evidence>
<dbReference type="PANTHER" id="PTHR43736:SF4">
    <property type="entry name" value="SLR1690 PROTEIN"/>
    <property type="match status" value="1"/>
</dbReference>
<organism evidence="3 4">
    <name type="scientific">Actinopolyspora xinjiangensis</name>
    <dbReference type="NCBI Taxonomy" id="405564"/>
    <lineage>
        <taxon>Bacteria</taxon>
        <taxon>Bacillati</taxon>
        <taxon>Actinomycetota</taxon>
        <taxon>Actinomycetes</taxon>
        <taxon>Actinopolysporales</taxon>
        <taxon>Actinopolysporaceae</taxon>
        <taxon>Actinopolyspora</taxon>
    </lineage>
</organism>
<accession>A0A1H0RYN7</accession>
<sequence length="277" mass="30840">MPRRRFGDEPLDHPKWTYREPPSCHIDINVRSPTMSDESWSPPAVLLAVDLVILTLRDSRLSVLLVERGIEPHQGDPALPGGFLQHSCEDLRAAAIRELSEESALDASRLHLEQLGTYGTPDRDPRGRVVSVAYLVIAPALPEPIAGTDAADASWAPAEEILSGARRLAFDHEEIVTDGVERARNKLEHSPLATAFCDRTFTISQLQQVYEAVWGVELDPRNFYRKVQAVPGFIVSAGTERRSTRGRPARLFRAGSRTTLHPPLVRPDPPNPEEEER</sequence>
<dbReference type="EMBL" id="FNJR01000003">
    <property type="protein sequence ID" value="SDP34497.1"/>
    <property type="molecule type" value="Genomic_DNA"/>
</dbReference>
<gene>
    <name evidence="3" type="ORF">SAMN04487905_103286</name>
</gene>
<protein>
    <submittedName>
        <fullName evidence="3">8-oxo-dGTP diphosphatase</fullName>
    </submittedName>
</protein>
<dbReference type="PROSITE" id="PS51462">
    <property type="entry name" value="NUDIX"/>
    <property type="match status" value="1"/>
</dbReference>
<reference evidence="4" key="1">
    <citation type="submission" date="2016-10" db="EMBL/GenBank/DDBJ databases">
        <authorList>
            <person name="Varghese N."/>
            <person name="Submissions S."/>
        </authorList>
    </citation>
    <scope>NUCLEOTIDE SEQUENCE [LARGE SCALE GENOMIC DNA]</scope>
    <source>
        <strain evidence="4">DSM 46732</strain>
    </source>
</reference>
<dbReference type="InterPro" id="IPR000086">
    <property type="entry name" value="NUDIX_hydrolase_dom"/>
</dbReference>
<evidence type="ECO:0000259" key="2">
    <source>
        <dbReference type="PROSITE" id="PS51462"/>
    </source>
</evidence>
<dbReference type="InterPro" id="IPR036390">
    <property type="entry name" value="WH_DNA-bd_sf"/>
</dbReference>
<dbReference type="Pfam" id="PF00293">
    <property type="entry name" value="NUDIX"/>
    <property type="match status" value="1"/>
</dbReference>
<evidence type="ECO:0000313" key="4">
    <source>
        <dbReference type="Proteomes" id="UP000199497"/>
    </source>
</evidence>
<feature type="domain" description="Nudix hydrolase" evidence="2">
    <location>
        <begin position="39"/>
        <end position="182"/>
    </location>
</feature>
<dbReference type="SUPFAM" id="SSF46785">
    <property type="entry name" value="Winged helix' DNA-binding domain"/>
    <property type="match status" value="1"/>
</dbReference>
<name>A0A1H0RYN7_9ACTN</name>
<proteinExistence type="predicted"/>
<dbReference type="Gene3D" id="1.10.10.10">
    <property type="entry name" value="Winged helix-like DNA-binding domain superfamily/Winged helix DNA-binding domain"/>
    <property type="match status" value="1"/>
</dbReference>
<keyword evidence="4" id="KW-1185">Reference proteome</keyword>
<dbReference type="SUPFAM" id="SSF55811">
    <property type="entry name" value="Nudix"/>
    <property type="match status" value="1"/>
</dbReference>
<dbReference type="Proteomes" id="UP000199497">
    <property type="component" value="Unassembled WGS sequence"/>
</dbReference>
<dbReference type="Gene3D" id="3.90.79.10">
    <property type="entry name" value="Nucleoside Triphosphate Pyrophosphohydrolase"/>
    <property type="match status" value="1"/>
</dbReference>